<dbReference type="EMBL" id="CP043896">
    <property type="protein sequence ID" value="QOI53129.1"/>
    <property type="molecule type" value="Genomic_DNA"/>
</dbReference>
<gene>
    <name evidence="1" type="ORF">Lepto1489_22460</name>
</gene>
<evidence type="ECO:0000313" key="1">
    <source>
        <dbReference type="EMBL" id="QOI53129.1"/>
    </source>
</evidence>
<dbReference type="GO" id="GO:0005524">
    <property type="term" value="F:ATP binding"/>
    <property type="evidence" value="ECO:0007669"/>
    <property type="project" value="UniProtKB-KW"/>
</dbReference>
<organism evidence="1 2">
    <name type="scientific">Leptospira interrogans serovar Bataviae</name>
    <dbReference type="NCBI Taxonomy" id="312175"/>
    <lineage>
        <taxon>Bacteria</taxon>
        <taxon>Pseudomonadati</taxon>
        <taxon>Spirochaetota</taxon>
        <taxon>Spirochaetia</taxon>
        <taxon>Leptospirales</taxon>
        <taxon>Leptospiraceae</taxon>
        <taxon>Leptospira</taxon>
    </lineage>
</organism>
<name>A0AAP9WQ63_LEPIR</name>
<sequence>MTSPGIGDPYWYEWTVGLKSIVEMLNPDNEIQSVTFQANHISGWDDIVVRHHSGKKIYYQIKHTYTNDTFTYGDLIASTPSKDSLLKQLSIGWQKIEDKASSDFIIYSNRKMGIQNSNSKKDEKTILRPALNIFWEYLKTEVMKSEKIEDIQIKEEYADTFNIEFLPNLKDLSSSEIISFLKQLEIKVNQPNLKDLEAEILKNLGSIFHVSQSKAANLLSALDHSLRIWTTSIRIKEEVTIEEVYRILSKDSNEPIGNHELEVRVPFFSSRNNVIDQLKESLEDLNIKIIFLTGNPGIGKTTVISELYNSRENLIHLRYYTFKPFSPENDLVPADSGRTCDARSLWGDLLIQLRSYFKGKLAVFSVPIRNDFIESVDELRSEVIRLSIELSRILGKRIVICVDGIDHAARSGQSVGRNYLNTLLPPDQIPKEIIFIISGQSPVAYDQYPSWLRDSHNKVKNINVPNITKDEISQLIDPRFSGNEDWLANEIYQITNGNTLSVIYAIETIKRSKDANEAIAKLNINCLKDGLSSYYEAIWKNTIEKFKNQQPSLPHFLSSIFSLTSSQLKLEHFQTLIHESNNSIYDWRVILDGLSPLVINNNDSYCVLHNDVKVFFTKIVSESQNSIFSNTAYRLVQLYKENEIFQKQRHLDLVRLIKKSNKHSLIIEILTPKYVMEAYVERTPKANIEESLQFGLLQAIESKNLDNIHAVAYSIKTFNQLNNSLNSTNEDWNFIDFRQPLLNELRVIKKEDWNIEILNGLLDEVYRLAIEENNARAKRLASSWFKGLKFSELLRILPENELYSKEPIFQEAKNLNPTFENFLMMLGKVEVRLRGNLFHVDTFENEALIKAKINSGFFEELIQVKRVFEFKSNIRHHYNTFFHNDIDTLLFNLFSALDWKRIHIFLIYIKPSQISDHHKSLAYLCARLLNREKLVTKWNLDSKEIIFNNLSQYSRNTDSHYSKYVIYCAIAFLLPYIEPGKDNIELRSLLIECISKEDYFDKNTKIAANILFDITITLSRWFREVFNENKKSNFLYLDPTSLNLIIDKLLNFHVRNGNTMIASNQAVILLLKLISFCTKATNEDYAQILNDNFSSHYSKSKTYDSFFILIWNWFLESHNLEKCNDLLENIIGESGKIWGYSLEEKNEIFRILATISEPQFLNKIQEAGMRFQWHRIGFSGHKEYTLFSAHSWLENLLKNDPALWKEDGLRLFNLSEEIEEIADNRAAWDIAELLLSNSLRTTPNDFLFVYELIKKSRNEYDTLIVSAISNYLNKEKSINLEKLKLIWLFCCGYTSYRLHEGRKVIYELKIAILRNVDPTGKDSLLDFLSKTNPIEFRIEELDSIEKEQVISRYEIGDNSLEQELIQFSNSSEQVPGKLLDILEKWNESDSKQLKENSDLIAQIVLNLSNLSTWQYSGNSRIFKLLIPLLKEETYWNILRGIYKDFYDSSQYSYYGSLADSLDEFCLYASGQNKEKLKSGLQRTLRLHTEWLYGFSSDSDNNILAQDSIIPEIQYQSWLESFLVILFERLNSGSAFKIESSIRTIMNILLEFSDSLKFLNHNWSHFSVDQKEFLLIIFEAVVILKPESFSLLESILQKEIQSERLALKLNSYLVYLATNRNTQINIPEIKYEILKELLNFKESGEYHNLIEYQPTNGFIKGKFQLIENRIKFFEILYEKDLLPRIAQEINFLDVKNPDLFNAEKAYSSYRKDIRILPRSDNDRFLRVLEHESACGAIKEIPPLILAQGTLTWDDPFNLLLSYQPYKNLDLWNFENLEDIQSIQNRAFEILKNTFDENYLTLGGEFHFHKNKNNYIFIYGTYFKKNHILTKNKSLPQKFNGRFSFAFEGSLFENSNPHLFSTIRYAGIIRLRDGINWQLPSSKFMEEFHLEYSKKDPRILLSNGNKAAWLEKYIGKFNLSWETGRDISFMQRWVINKQTLMSALNENPALSINETFHCENHQFDE</sequence>
<protein>
    <submittedName>
        <fullName evidence="1">ATP-binding protein</fullName>
    </submittedName>
</protein>
<dbReference type="InterPro" id="IPR027417">
    <property type="entry name" value="P-loop_NTPase"/>
</dbReference>
<dbReference type="SUPFAM" id="SSF52540">
    <property type="entry name" value="P-loop containing nucleoside triphosphate hydrolases"/>
    <property type="match status" value="1"/>
</dbReference>
<dbReference type="Proteomes" id="UP000663255">
    <property type="component" value="Plasmid p3"/>
</dbReference>
<reference evidence="1" key="1">
    <citation type="submission" date="2019-09" db="EMBL/GenBank/DDBJ databases">
        <title>Comparative Genomics of Leptospira interrogans Reveals Genome Plasticity - A Common Adaptive Strategy for Survival in Various Hosts.</title>
        <authorList>
            <person name="Ramli S.R."/>
            <person name="Bunk B."/>
            <person name="Goris M."/>
            <person name="Bhuju S."/>
            <person name="Jarek M."/>
            <person name="Sproer C."/>
            <person name="Mustakim S."/>
            <person name="Strommenger B."/>
            <person name="Pessler F."/>
        </authorList>
    </citation>
    <scope>NUCLEOTIDE SEQUENCE</scope>
    <source>
        <strain evidence="1">1489</strain>
        <plasmid evidence="1">p3</plasmid>
    </source>
</reference>
<dbReference type="Gene3D" id="3.40.50.300">
    <property type="entry name" value="P-loop containing nucleotide triphosphate hydrolases"/>
    <property type="match status" value="1"/>
</dbReference>
<keyword evidence="1" id="KW-0614">Plasmid</keyword>
<dbReference type="RefSeq" id="WP_192505140.1">
    <property type="nucleotide sequence ID" value="NZ_CP043896.1"/>
</dbReference>
<geneLocation type="plasmid" evidence="1 2">
    <name>p3</name>
</geneLocation>
<evidence type="ECO:0000313" key="2">
    <source>
        <dbReference type="Proteomes" id="UP000663255"/>
    </source>
</evidence>
<keyword evidence="1" id="KW-0547">Nucleotide-binding</keyword>
<keyword evidence="1" id="KW-0067">ATP-binding</keyword>
<accession>A0AAP9WQ63</accession>
<proteinExistence type="predicted"/>